<dbReference type="RefSeq" id="WP_172355567.1">
    <property type="nucleotide sequence ID" value="NZ_CP053661.1"/>
</dbReference>
<dbReference type="SUPFAM" id="SSF63411">
    <property type="entry name" value="LuxS/MPP-like metallohydrolase"/>
    <property type="match status" value="2"/>
</dbReference>
<dbReference type="Gene3D" id="3.30.830.10">
    <property type="entry name" value="Metalloenzyme, LuxS/M16 peptidase-like"/>
    <property type="match status" value="2"/>
</dbReference>
<dbReference type="AlphaFoldDB" id="A0A6M8BEG6"/>
<feature type="domain" description="Peptidase M16 N-terminal" evidence="4">
    <location>
        <begin position="31"/>
        <end position="175"/>
    </location>
</feature>
<dbReference type="PANTHER" id="PTHR11851">
    <property type="entry name" value="METALLOPROTEASE"/>
    <property type="match status" value="1"/>
</dbReference>
<evidence type="ECO:0000259" key="4">
    <source>
        <dbReference type="Pfam" id="PF00675"/>
    </source>
</evidence>
<dbReference type="InterPro" id="IPR050361">
    <property type="entry name" value="MPP/UQCRC_Complex"/>
</dbReference>
<sequence length="436" mass="48635">MTPIPTVLEASKPPRLNAPTVHRLPDGLTIVAEQIPVEAVNLSLWLGVGSAVETDAINGVAHFLEHMVFKGTARLQSGEFERLIEQRGAVTNAATSQDYTHYYITTAPQDFAALAPHQIEVVLNAAIPDEAFERERHVILEEIRRANDNPQRRTFYRAMEMTFGRSPYRRPVLGPASVIEALTAQQMRDFHQTWYQPQSMTAVAVGNLPVEQLVEIVAEGFAQTQAHRAQPAPSTLQEPLHTEPEPPFQSIHRYEQTDPTLQQARLVMTWRVPGMDSLPQTYALDVLASVLSQGRTSRLVRDLREDRRLVSGISASNMTYTHQGVFYISAQLPAENLDDVEAAIAQHIRRLQSEPVTDFEIQRIRTLVANRFIFGNETPGDRAGLYGYYHSVVGDLQPALLYPTHIQSVEAADLMAAAQQYLSADAYSVVILKPEA</sequence>
<evidence type="ECO:0000256" key="2">
    <source>
        <dbReference type="RuleBase" id="RU004447"/>
    </source>
</evidence>
<accession>A0A6M8BEG6</accession>
<keyword evidence="7" id="KW-1185">Reference proteome</keyword>
<protein>
    <submittedName>
        <fullName evidence="6">Insulinase family protein</fullName>
    </submittedName>
</protein>
<dbReference type="Proteomes" id="UP000505210">
    <property type="component" value="Chromosome"/>
</dbReference>
<evidence type="ECO:0000313" key="6">
    <source>
        <dbReference type="EMBL" id="QKD82616.1"/>
    </source>
</evidence>
<comment type="similarity">
    <text evidence="1 2">Belongs to the peptidase M16 family.</text>
</comment>
<feature type="region of interest" description="Disordered" evidence="3">
    <location>
        <begin position="225"/>
        <end position="244"/>
    </location>
</feature>
<dbReference type="KEGG" id="theu:HPC62_10855"/>
<reference evidence="6 7" key="1">
    <citation type="submission" date="2020-05" db="EMBL/GenBank/DDBJ databases">
        <title>Complete genome sequence of of a novel Thermoleptolyngbya strain isolated from hot springs of Ganzi, Sichuan China.</title>
        <authorList>
            <person name="Tang J."/>
            <person name="Daroch M."/>
            <person name="Li L."/>
            <person name="Waleron K."/>
            <person name="Waleron M."/>
            <person name="Waleron M."/>
        </authorList>
    </citation>
    <scope>NUCLEOTIDE SEQUENCE [LARGE SCALE GENOMIC DNA]</scope>
    <source>
        <strain evidence="6 7">PKUAC-SCTA183</strain>
    </source>
</reference>
<evidence type="ECO:0000313" key="7">
    <source>
        <dbReference type="Proteomes" id="UP000505210"/>
    </source>
</evidence>
<feature type="domain" description="Peptidase M16 C-terminal" evidence="5">
    <location>
        <begin position="182"/>
        <end position="366"/>
    </location>
</feature>
<feature type="compositionally biased region" description="Polar residues" evidence="3">
    <location>
        <begin position="225"/>
        <end position="237"/>
    </location>
</feature>
<evidence type="ECO:0000256" key="3">
    <source>
        <dbReference type="SAM" id="MobiDB-lite"/>
    </source>
</evidence>
<dbReference type="InterPro" id="IPR007863">
    <property type="entry name" value="Peptidase_M16_C"/>
</dbReference>
<dbReference type="Pfam" id="PF00675">
    <property type="entry name" value="Peptidase_M16"/>
    <property type="match status" value="1"/>
</dbReference>
<evidence type="ECO:0000256" key="1">
    <source>
        <dbReference type="ARBA" id="ARBA00007261"/>
    </source>
</evidence>
<dbReference type="EMBL" id="CP053661">
    <property type="protein sequence ID" value="QKD82616.1"/>
    <property type="molecule type" value="Genomic_DNA"/>
</dbReference>
<name>A0A6M8BEG6_9CYAN</name>
<dbReference type="InterPro" id="IPR011765">
    <property type="entry name" value="Pept_M16_N"/>
</dbReference>
<dbReference type="InterPro" id="IPR011249">
    <property type="entry name" value="Metalloenz_LuxS/M16"/>
</dbReference>
<dbReference type="GO" id="GO:0006508">
    <property type="term" value="P:proteolysis"/>
    <property type="evidence" value="ECO:0007669"/>
    <property type="project" value="InterPro"/>
</dbReference>
<organism evidence="6 7">
    <name type="scientific">Thermoleptolyngbya sichuanensis A183</name>
    <dbReference type="NCBI Taxonomy" id="2737172"/>
    <lineage>
        <taxon>Bacteria</taxon>
        <taxon>Bacillati</taxon>
        <taxon>Cyanobacteriota</taxon>
        <taxon>Cyanophyceae</taxon>
        <taxon>Oculatellales</taxon>
        <taxon>Oculatellaceae</taxon>
        <taxon>Thermoleptolyngbya</taxon>
        <taxon>Thermoleptolyngbya sichuanensis</taxon>
    </lineage>
</organism>
<proteinExistence type="inferred from homology"/>
<dbReference type="PANTHER" id="PTHR11851:SF49">
    <property type="entry name" value="MITOCHONDRIAL-PROCESSING PEPTIDASE SUBUNIT ALPHA"/>
    <property type="match status" value="1"/>
</dbReference>
<gene>
    <name evidence="6" type="ORF">HPC62_10855</name>
</gene>
<dbReference type="PROSITE" id="PS00143">
    <property type="entry name" value="INSULINASE"/>
    <property type="match status" value="1"/>
</dbReference>
<dbReference type="Pfam" id="PF05193">
    <property type="entry name" value="Peptidase_M16_C"/>
    <property type="match status" value="1"/>
</dbReference>
<dbReference type="InterPro" id="IPR001431">
    <property type="entry name" value="Pept_M16_Zn_BS"/>
</dbReference>
<dbReference type="GO" id="GO:0046872">
    <property type="term" value="F:metal ion binding"/>
    <property type="evidence" value="ECO:0007669"/>
    <property type="project" value="InterPro"/>
</dbReference>
<evidence type="ECO:0000259" key="5">
    <source>
        <dbReference type="Pfam" id="PF05193"/>
    </source>
</evidence>
<dbReference type="GO" id="GO:0004222">
    <property type="term" value="F:metalloendopeptidase activity"/>
    <property type="evidence" value="ECO:0007669"/>
    <property type="project" value="InterPro"/>
</dbReference>